<dbReference type="SMART" id="SM00827">
    <property type="entry name" value="PKS_AT"/>
    <property type="match status" value="1"/>
</dbReference>
<evidence type="ECO:0000259" key="7">
    <source>
        <dbReference type="PROSITE" id="PS50075"/>
    </source>
</evidence>
<dbReference type="Gene3D" id="3.10.129.110">
    <property type="entry name" value="Polyketide synthase dehydratase"/>
    <property type="match status" value="1"/>
</dbReference>
<dbReference type="Gene3D" id="3.40.47.10">
    <property type="match status" value="1"/>
</dbReference>
<dbReference type="Pfam" id="PF00550">
    <property type="entry name" value="PP-binding"/>
    <property type="match status" value="2"/>
</dbReference>
<accession>A0A0F0I5V7</accession>
<evidence type="ECO:0000256" key="6">
    <source>
        <dbReference type="SAM" id="MobiDB-lite"/>
    </source>
</evidence>
<feature type="domain" description="Carrier" evidence="7">
    <location>
        <begin position="1810"/>
        <end position="1884"/>
    </location>
</feature>
<reference evidence="10 11" key="1">
    <citation type="submission" date="2015-02" db="EMBL/GenBank/DDBJ databases">
        <title>Draft genome sequence of Aspergillus parasiticus SU-1.</title>
        <authorList>
            <person name="Yu J."/>
            <person name="Fedorova N."/>
            <person name="Yin Y."/>
            <person name="Losada L."/>
            <person name="Zafar N."/>
            <person name="Taujale R."/>
            <person name="Ehrlich K.C."/>
            <person name="Bhatnagar D."/>
            <person name="Cleveland T.E."/>
            <person name="Bennett J.W."/>
            <person name="Nierman W.C."/>
        </authorList>
    </citation>
    <scope>NUCLEOTIDE SEQUENCE [LARGE SCALE GENOMIC DNA]</scope>
    <source>
        <strain evidence="11">ATCC 56775 / NRRL 5862 / SRRC 143 / SU-1</strain>
    </source>
</reference>
<evidence type="ECO:0000256" key="2">
    <source>
        <dbReference type="ARBA" id="ARBA00022553"/>
    </source>
</evidence>
<dbReference type="InterPro" id="IPR029063">
    <property type="entry name" value="SAM-dependent_MTases_sf"/>
</dbReference>
<dbReference type="SMART" id="SM00823">
    <property type="entry name" value="PKS_PP"/>
    <property type="match status" value="2"/>
</dbReference>
<dbReference type="InterPro" id="IPR013217">
    <property type="entry name" value="Methyltransf_12"/>
</dbReference>
<evidence type="ECO:0000256" key="4">
    <source>
        <dbReference type="ARBA" id="ARBA00023268"/>
    </source>
</evidence>
<dbReference type="InterPro" id="IPR014030">
    <property type="entry name" value="Ketoacyl_synth_N"/>
</dbReference>
<dbReference type="InterPro" id="IPR020841">
    <property type="entry name" value="PKS_Beta-ketoAc_synthase_dom"/>
</dbReference>
<dbReference type="Pfam" id="PF18558">
    <property type="entry name" value="HTH_51"/>
    <property type="match status" value="1"/>
</dbReference>
<protein>
    <submittedName>
        <fullName evidence="10">Beta-ketoacyl synthase N-terminal domain protein</fullName>
    </submittedName>
</protein>
<dbReference type="Pfam" id="PF00975">
    <property type="entry name" value="Thioesterase"/>
    <property type="match status" value="1"/>
</dbReference>
<dbReference type="SUPFAM" id="SSF52151">
    <property type="entry name" value="FabD/lysophospholipase-like"/>
    <property type="match status" value="1"/>
</dbReference>
<evidence type="ECO:0000256" key="1">
    <source>
        <dbReference type="ARBA" id="ARBA00022450"/>
    </source>
</evidence>
<dbReference type="GO" id="GO:0031177">
    <property type="term" value="F:phosphopantetheine binding"/>
    <property type="evidence" value="ECO:0007669"/>
    <property type="project" value="InterPro"/>
</dbReference>
<dbReference type="CDD" id="cd00833">
    <property type="entry name" value="PKS"/>
    <property type="match status" value="1"/>
</dbReference>
<dbReference type="Pfam" id="PF00698">
    <property type="entry name" value="Acyl_transf_1"/>
    <property type="match status" value="1"/>
</dbReference>
<keyword evidence="3" id="KW-0808">Transferase</keyword>
<dbReference type="Gene3D" id="3.30.70.3290">
    <property type="match status" value="2"/>
</dbReference>
<sequence length="2689" mass="294484">MTINEMIHRLEWTPAELSTEPLNFRKVVFLAADDESNERLSRYQTQLADEGLTAVLISHPTEIASLLTPDTIVVHIPHVAREKSGVYEAVTKSCTSLIAAAQVLYHTQDSRDRTGRLFSLISRDSSTDGLEYAPLYGLARVMKTEMSESFGGLFDEDQGHFPLSAFKYAQGFDVVMICQGVPQTASLQEFQDQLNDQKQLQLREDSTYLVTGGTRGIGLEIATWLGDRGARNLLLVSRGGLTALGRNTNNTDHEQLVSRIAKLKDMGVSVHVLSIDFGKPEAETLLRQAIDELNIPPIKGVVHAAGVAGYHTLQHCSPSDVADVLAPKVKGSLTLDALFPPGTLDFFFFMSSIGQLIGFPGQLSYAPANAFMDGLAAHRRRQGDNSMSILWTAWRGVGLAAQTKSVTRILARAMEARGVADVSTCEAMDAWSRIVSLETDHVVVVPVLKLEADEPLRHPLLKDITPRKEKMQSTAAPYETYPEHAVAVVGMACRTAAGDTADDLWQVIQAGRSMTREIDETRFAGVAKDGKTWGNFMDDVDSFDHQFFKKSKREAAALDPHQRVLLETTYHALESAGCLGGGQRQEAETHEKANDSEVTSCFIGMNAPDYALNLACHPISPYTGFGLLRSFVAGRLSHHFGWTGPSQTIDTACSSAMVAIHQACRAIEAGECTRAVAGGVNLITNMISYNAMRVGGFINETGSCKTFDARADGYCRGEAVGVVVLKPLAEALEDGDHIHGVLLATGNNQNINSTNITNPTVESQAALYRDVLRRAGINPKEVSYVEAHGTGTRAGDPVEVQGIRQIVGGKDRHSPLYIGAVKPNVGHSEPASGVVSLIKVLLMMKYGKIPGQAEFQTLNPSIPALEPDMMTIPTSLTDWRDVLRLAVVNNFGASGNNAAAVVAPPPPSSQSSPSSIGSATRSPSVSAWPVFISAASRASLAAYCKKLKIQIQQGSLAPELTSHLAFALATKQNRKLRHVFCTTVTYSTDAFFNSVNDLQAQLSEPESHTTSEGPKPIVLLFSGQNGNAIPSAKPLYDNSLLFQTHLHQCEEAMQSLGLPSLFPAVLQGIGGDGDLVLCHAVMFSIQYSCGKSWIESGMKPEAICGHSFGEWAALTVSGAMTLEAGIKLVTGTYRRAAIIQNVWGDDPGSMVAIDADLLGTNTTPSKHLESFHKKHPEAKLDIACYNGPKNYVVSGSTTHIDLLESYLNEQRSSGEKLRFKVLEGTHAYHSYMADAIIDKSAKLSASIPFQVSVEPYLILPIFFLSDLISCQLTTNPLFSRKQTPVFPFESCHKQPWTGPSSNVIARNTLEPVYFGPAISRIVNRLGPCTFLEAGFGGPIITMARNALPQPQAQSQHTFVPINEKDPVQSLADATVTLWKNGQTSVQFWLFHRSERARFVPVSLPPYQFEKHRHWLEYTGLGGNRDGNTDEQEPARGGICSHCLGDIDRFPYIAQDKSQTQSMDRSVFRIDMRSRRYQDLVKGHVVVGSPICPASMYLELASRAVILLLGERTAANIPEIVANAVEIKAPLGLDMGRSIILTFAEKSRGTWDFEMLSTKNDKTISHATGSIALRNSSNGSVEEVRDKRDKWARITNLLEEDTDTEALRGAMVYKVFREMATYSAPYQGLRYLVGKSSEGAGDITVPVNELNTIARPPNDGISDPVVVDSFSQVPGAFIQLLRVTDEEEAGNTSCICTGMESVGPLNGLRASGKYRVYTKVVREDYKETVVDVFAFDTQTRDIVWSARGLKFSRVPRDSLVEVLAGANPGMELNNPMGSTNLATPPLSPKVPSQVASAAPREKFRENEKSFANFLHGVQEVLSQSLDVPVAEVTDQALLEELGVDSLVSSEIITSLRNRFQTQISTDEMKTVTNVACLCELISSRMDRDANSNVDSEDQEPDTVSISADDDTPTWQGTVFQILGQSLDIPVTNIQMDSKLEDLGVDSLIKTEIISNLNKDLGLDISSTEFASMADVVSLCDYIAGTGDKPSVRTPTTSLHNLFDTGCTHNSSLSMALDTGPTTPTGSEKSTLVKDHTVSIHAAFQQVCRSFDAHAKDTKFTGYWDQVYPPQLRTVTAFILEAFRKLDCPIRDFSPGEKLPDLQGTLLKYHREILWLWETLEEVGLVEKTGDGFIRGPVCLDGDSRKVSHQELIMELISEFPRYASTHGLLGLLGPHLADCLTGKSDPVTLLFGNDKGRRLLDDYYANAPDLLAATKLLCDFFTAAIHSQASNGETFHVMEIGGGTGGTTKHLIPLLQATGLPFTYTFTDLSVSLLARAKKTSFKGIADMDFRKLNIEENPPEELLGRYHIVLSSNCAHATQDLRRSLKNMRKLVQPNDGCVVLVETTQRSAWYDLVMGLLHGWWLFDDGRKYALQSPWAWERAMRDAGFAHVDWSESASRESRSVRIICGMVAEPEKACPAKATSMLLHQSSPDPDNRNLFLIPDGFGSGAVFSALVPLLSQVKHVSVYALNSPFLKIKPDSDQPPSLEELAATYVAEIKRRQPEGPYMVGGYSVGGVLAFEAVRQLLEYGNEVERMFLIDTPYPTFARSMPDALVDFLNSINRFGVMSEDEVKENKRGSPLASHHFTLSRQQLSIYQVSRLPGRNIPQVVLFSAKEGVDKQDEVARPEVLPAEQQLVDWFLNDRTHGKLFEWDKVLENVKVVPVDGNHFSMMVPPMINGWGCELARILDA</sequence>
<evidence type="ECO:0000313" key="11">
    <source>
        <dbReference type="Proteomes" id="UP000033540"/>
    </source>
</evidence>
<feature type="domain" description="PKS/mFAS DH" evidence="9">
    <location>
        <begin position="1449"/>
        <end position="1759"/>
    </location>
</feature>
<evidence type="ECO:0000313" key="10">
    <source>
        <dbReference type="EMBL" id="KJK62551.1"/>
    </source>
</evidence>
<evidence type="ECO:0000259" key="9">
    <source>
        <dbReference type="PROSITE" id="PS52019"/>
    </source>
</evidence>
<dbReference type="PROSITE" id="PS00606">
    <property type="entry name" value="KS3_1"/>
    <property type="match status" value="1"/>
</dbReference>
<dbReference type="PROSITE" id="PS52004">
    <property type="entry name" value="KS3_2"/>
    <property type="match status" value="1"/>
</dbReference>
<dbReference type="Gene3D" id="3.40.50.720">
    <property type="entry name" value="NAD(P)-binding Rossmann-like Domain"/>
    <property type="match status" value="1"/>
</dbReference>
<dbReference type="Gene3D" id="3.40.50.150">
    <property type="entry name" value="Vaccinia Virus protein VP39"/>
    <property type="match status" value="1"/>
</dbReference>
<dbReference type="SUPFAM" id="SSF53335">
    <property type="entry name" value="S-adenosyl-L-methionine-dependent methyltransferases"/>
    <property type="match status" value="1"/>
</dbReference>
<dbReference type="Pfam" id="PF08242">
    <property type="entry name" value="Methyltransf_12"/>
    <property type="match status" value="1"/>
</dbReference>
<dbReference type="InterPro" id="IPR042104">
    <property type="entry name" value="PKS_dehydratase_sf"/>
</dbReference>
<dbReference type="InterPro" id="IPR029058">
    <property type="entry name" value="AB_hydrolase_fold"/>
</dbReference>
<dbReference type="InterPro" id="IPR001227">
    <property type="entry name" value="Ac_transferase_dom_sf"/>
</dbReference>
<dbReference type="Pfam" id="PF08659">
    <property type="entry name" value="KR"/>
    <property type="match status" value="1"/>
</dbReference>
<dbReference type="GO" id="GO:0044550">
    <property type="term" value="P:secondary metabolite biosynthetic process"/>
    <property type="evidence" value="ECO:0007669"/>
    <property type="project" value="UniProtKB-ARBA"/>
</dbReference>
<dbReference type="SMART" id="SM00822">
    <property type="entry name" value="PKS_KR"/>
    <property type="match status" value="1"/>
</dbReference>
<dbReference type="InterPro" id="IPR018201">
    <property type="entry name" value="Ketoacyl_synth_AS"/>
</dbReference>
<dbReference type="InterPro" id="IPR016039">
    <property type="entry name" value="Thiolase-like"/>
</dbReference>
<proteinExistence type="predicted"/>
<keyword evidence="1" id="KW-0596">Phosphopantetheine</keyword>
<feature type="domain" description="Ketosynthase family 3 (KS3)" evidence="8">
    <location>
        <begin position="483"/>
        <end position="904"/>
    </location>
</feature>
<dbReference type="GO" id="GO:0004312">
    <property type="term" value="F:fatty acid synthase activity"/>
    <property type="evidence" value="ECO:0007669"/>
    <property type="project" value="TreeGrafter"/>
</dbReference>
<dbReference type="InterPro" id="IPR041068">
    <property type="entry name" value="HTH_51"/>
</dbReference>
<dbReference type="InterPro" id="IPR050091">
    <property type="entry name" value="PKS_NRPS_Biosynth_Enz"/>
</dbReference>
<dbReference type="Pfam" id="PF02801">
    <property type="entry name" value="Ketoacyl-synt_C"/>
    <property type="match status" value="1"/>
</dbReference>
<dbReference type="SUPFAM" id="SSF53901">
    <property type="entry name" value="Thiolase-like"/>
    <property type="match status" value="1"/>
</dbReference>
<dbReference type="InterPro" id="IPR036736">
    <property type="entry name" value="ACP-like_sf"/>
</dbReference>
<keyword evidence="4" id="KW-0511">Multifunctional enzyme</keyword>
<feature type="domain" description="Carrier" evidence="7">
    <location>
        <begin position="1908"/>
        <end position="1985"/>
    </location>
</feature>
<dbReference type="Gene3D" id="3.40.366.10">
    <property type="entry name" value="Malonyl-Coenzyme A Acyl Carrier Protein, domain 2"/>
    <property type="match status" value="2"/>
</dbReference>
<dbReference type="OrthoDB" id="429813at2759"/>
<dbReference type="SMART" id="SM00825">
    <property type="entry name" value="PKS_KS"/>
    <property type="match status" value="1"/>
</dbReference>
<dbReference type="InterPro" id="IPR057326">
    <property type="entry name" value="KR_dom"/>
</dbReference>
<dbReference type="Pfam" id="PF00109">
    <property type="entry name" value="ketoacyl-synt"/>
    <property type="match status" value="1"/>
</dbReference>
<dbReference type="InterPro" id="IPR020806">
    <property type="entry name" value="PKS_PP-bd"/>
</dbReference>
<dbReference type="EMBL" id="JZEE01000618">
    <property type="protein sequence ID" value="KJK62551.1"/>
    <property type="molecule type" value="Genomic_DNA"/>
</dbReference>
<feature type="region of interest" description="N-terminal hotdog fold" evidence="5">
    <location>
        <begin position="1449"/>
        <end position="1577"/>
    </location>
</feature>
<gene>
    <name evidence="10" type="ORF">P875_00095255</name>
</gene>
<dbReference type="STRING" id="1403190.A0A0F0I5V7"/>
<keyword evidence="2" id="KW-0597">Phosphoprotein</keyword>
<dbReference type="Gene3D" id="1.10.1200.10">
    <property type="entry name" value="ACP-like"/>
    <property type="match status" value="2"/>
</dbReference>
<feature type="region of interest" description="Disordered" evidence="6">
    <location>
        <begin position="1887"/>
        <end position="1908"/>
    </location>
</feature>
<feature type="active site" description="Proton donor; for dehydratase activity" evidence="5">
    <location>
        <position position="1667"/>
    </location>
</feature>
<dbReference type="CDD" id="cd05274">
    <property type="entry name" value="KR_FAS_SDR_x"/>
    <property type="match status" value="1"/>
</dbReference>
<dbReference type="SUPFAM" id="SSF53474">
    <property type="entry name" value="alpha/beta-Hydrolases"/>
    <property type="match status" value="1"/>
</dbReference>
<dbReference type="GO" id="GO:0004315">
    <property type="term" value="F:3-oxoacyl-[acyl-carrier-protein] synthase activity"/>
    <property type="evidence" value="ECO:0007669"/>
    <property type="project" value="InterPro"/>
</dbReference>
<evidence type="ECO:0000256" key="5">
    <source>
        <dbReference type="PROSITE-ProRule" id="PRU01363"/>
    </source>
</evidence>
<dbReference type="InterPro" id="IPR014031">
    <property type="entry name" value="Ketoacyl_synth_C"/>
</dbReference>
<evidence type="ECO:0000259" key="8">
    <source>
        <dbReference type="PROSITE" id="PS52004"/>
    </source>
</evidence>
<dbReference type="InterPro" id="IPR036291">
    <property type="entry name" value="NAD(P)-bd_dom_sf"/>
</dbReference>
<feature type="region of interest" description="C-terminal hotdog fold" evidence="5">
    <location>
        <begin position="1602"/>
        <end position="1759"/>
    </location>
</feature>
<dbReference type="InterPro" id="IPR009081">
    <property type="entry name" value="PP-bd_ACP"/>
</dbReference>
<comment type="caution">
    <text evidence="10">The sequence shown here is derived from an EMBL/GenBank/DDBJ whole genome shotgun (WGS) entry which is preliminary data.</text>
</comment>
<organism evidence="10 11">
    <name type="scientific">Aspergillus parasiticus (strain ATCC 56775 / NRRL 5862 / SRRC 143 / SU-1)</name>
    <dbReference type="NCBI Taxonomy" id="1403190"/>
    <lineage>
        <taxon>Eukaryota</taxon>
        <taxon>Fungi</taxon>
        <taxon>Dikarya</taxon>
        <taxon>Ascomycota</taxon>
        <taxon>Pezizomycotina</taxon>
        <taxon>Eurotiomycetes</taxon>
        <taxon>Eurotiomycetidae</taxon>
        <taxon>Eurotiales</taxon>
        <taxon>Aspergillaceae</taxon>
        <taxon>Aspergillus</taxon>
        <taxon>Aspergillus subgen. Circumdati</taxon>
    </lineage>
</organism>
<dbReference type="InterPro" id="IPR049900">
    <property type="entry name" value="PKS_mFAS_DH"/>
</dbReference>
<dbReference type="PANTHER" id="PTHR43775">
    <property type="entry name" value="FATTY ACID SYNTHASE"/>
    <property type="match status" value="1"/>
</dbReference>
<dbReference type="PANTHER" id="PTHR43775:SF21">
    <property type="entry name" value="NON-REDUCING POLYKETIDE SYNTHASE AUSA-RELATED"/>
    <property type="match status" value="1"/>
</dbReference>
<dbReference type="Gene3D" id="3.40.50.1820">
    <property type="entry name" value="alpha/beta hydrolase"/>
    <property type="match status" value="1"/>
</dbReference>
<dbReference type="SUPFAM" id="SSF51735">
    <property type="entry name" value="NAD(P)-binding Rossmann-fold domains"/>
    <property type="match status" value="2"/>
</dbReference>
<dbReference type="GO" id="GO:0006633">
    <property type="term" value="P:fatty acid biosynthetic process"/>
    <property type="evidence" value="ECO:0007669"/>
    <property type="project" value="InterPro"/>
</dbReference>
<name>A0A0F0I5V7_ASPPU</name>
<feature type="active site" description="Proton acceptor; for dehydratase activity" evidence="5">
    <location>
        <position position="1483"/>
    </location>
</feature>
<feature type="compositionally biased region" description="Low complexity" evidence="6">
    <location>
        <begin position="909"/>
        <end position="919"/>
    </location>
</feature>
<dbReference type="InterPro" id="IPR016035">
    <property type="entry name" value="Acyl_Trfase/lysoPLipase"/>
</dbReference>
<dbReference type="InterPro" id="IPR013968">
    <property type="entry name" value="PKS_KR"/>
</dbReference>
<dbReference type="SUPFAM" id="SSF47336">
    <property type="entry name" value="ACP-like"/>
    <property type="match status" value="2"/>
</dbReference>
<dbReference type="PROSITE" id="PS52019">
    <property type="entry name" value="PKS_MFAS_DH"/>
    <property type="match status" value="1"/>
</dbReference>
<dbReference type="InterPro" id="IPR001031">
    <property type="entry name" value="Thioesterase"/>
</dbReference>
<feature type="region of interest" description="Disordered" evidence="6">
    <location>
        <begin position="901"/>
        <end position="922"/>
    </location>
</feature>
<evidence type="ECO:0000256" key="3">
    <source>
        <dbReference type="ARBA" id="ARBA00022679"/>
    </source>
</evidence>
<dbReference type="InterPro" id="IPR014043">
    <property type="entry name" value="Acyl_transferase_dom"/>
</dbReference>
<dbReference type="Proteomes" id="UP000033540">
    <property type="component" value="Unassembled WGS sequence"/>
</dbReference>
<dbReference type="PROSITE" id="PS50075">
    <property type="entry name" value="CARRIER"/>
    <property type="match status" value="2"/>
</dbReference>